<name>A0A8H6K3D2_9PEZI</name>
<comment type="caution">
    <text evidence="1">The sequence shown here is derived from an EMBL/GenBank/DDBJ whole genome shotgun (WGS) entry which is preliminary data.</text>
</comment>
<gene>
    <name evidence="1" type="ORF">CMUS01_10463</name>
</gene>
<reference evidence="1" key="1">
    <citation type="journal article" date="2020" name="Phytopathology">
        <title>Genome Sequence Resources of Colletotrichum truncatum, C. plurivorum, C. musicola, and C. sojae: Four Species Pathogenic to Soybean (Glycine max).</title>
        <authorList>
            <person name="Rogerio F."/>
            <person name="Boufleur T.R."/>
            <person name="Ciampi-Guillardi M."/>
            <person name="Sukno S.A."/>
            <person name="Thon M.R."/>
            <person name="Massola Junior N.S."/>
            <person name="Baroncelli R."/>
        </authorList>
    </citation>
    <scope>NUCLEOTIDE SEQUENCE</scope>
    <source>
        <strain evidence="1">LFN0074</strain>
    </source>
</reference>
<dbReference type="AlphaFoldDB" id="A0A8H6K3D2"/>
<dbReference type="OrthoDB" id="4835975at2759"/>
<dbReference type="EMBL" id="WIGM01000484">
    <property type="protein sequence ID" value="KAF6823948.1"/>
    <property type="molecule type" value="Genomic_DNA"/>
</dbReference>
<sequence length="484" mass="54682">MEQPLSSEASPVYGRLPADVKFQIMEATETASDLLAWFLTSHSNFDMFVSYKAAMLARDLDLNLLPEALAVLRLRRLHDTRDPGVPVYSCRHLIEVAVECLREVGPRSPRSLIPEDFSTVVELLRLVGEVNCVVPGLMQAEKNRGHRWQTRDETLSWFFPPTSHRDRQVPSLPACGTREIEAEFERLAEATGMTPEKDYDPSESSTLSFYWTYEFIGRLSNTYLNSASRRLMDITSMDDRPAVALALDTTAPEPAPSLHEALSEPVALLSSGYSRSHYMIIHEVETLVARKASESHPTPFHCYNFTGSKVRAWHTAEEKTPLYSIVCKTDSWEPYGCEKAEYLGKMDDGRLTALGTLVTREVREGWRATEKLDNLLWMVSGGIRPFVRLVRMPRENRDRHLADDFASFASRLTASTSGGYYWTPRSSLTLSFFCRMNYTTSACGERHPLQRSINYPPGDLVLISVWDGKKKRRTVGGSVGRPVI</sequence>
<dbReference type="Proteomes" id="UP000639643">
    <property type="component" value="Unassembled WGS sequence"/>
</dbReference>
<evidence type="ECO:0000313" key="1">
    <source>
        <dbReference type="EMBL" id="KAF6823948.1"/>
    </source>
</evidence>
<protein>
    <submittedName>
        <fullName evidence="1">Uncharacterized protein</fullName>
    </submittedName>
</protein>
<accession>A0A8H6K3D2</accession>
<keyword evidence="2" id="KW-1185">Reference proteome</keyword>
<proteinExistence type="predicted"/>
<organism evidence="1 2">
    <name type="scientific">Colletotrichum musicola</name>
    <dbReference type="NCBI Taxonomy" id="2175873"/>
    <lineage>
        <taxon>Eukaryota</taxon>
        <taxon>Fungi</taxon>
        <taxon>Dikarya</taxon>
        <taxon>Ascomycota</taxon>
        <taxon>Pezizomycotina</taxon>
        <taxon>Sordariomycetes</taxon>
        <taxon>Hypocreomycetidae</taxon>
        <taxon>Glomerellales</taxon>
        <taxon>Glomerellaceae</taxon>
        <taxon>Colletotrichum</taxon>
        <taxon>Colletotrichum orchidearum species complex</taxon>
    </lineage>
</organism>
<evidence type="ECO:0000313" key="2">
    <source>
        <dbReference type="Proteomes" id="UP000639643"/>
    </source>
</evidence>